<dbReference type="Proteomes" id="UP000318995">
    <property type="component" value="Unassembled WGS sequence"/>
</dbReference>
<evidence type="ECO:0000256" key="1">
    <source>
        <dbReference type="SAM" id="MobiDB-lite"/>
    </source>
</evidence>
<dbReference type="RefSeq" id="WP_197524746.1">
    <property type="nucleotide sequence ID" value="NZ_SJPH01000002.1"/>
</dbReference>
<dbReference type="Pfam" id="PF07585">
    <property type="entry name" value="BBP7"/>
    <property type="match status" value="1"/>
</dbReference>
<gene>
    <name evidence="3" type="ORF">Pla111_09020</name>
</gene>
<feature type="region of interest" description="Disordered" evidence="1">
    <location>
        <begin position="192"/>
        <end position="221"/>
    </location>
</feature>
<evidence type="ECO:0000313" key="4">
    <source>
        <dbReference type="Proteomes" id="UP000318995"/>
    </source>
</evidence>
<dbReference type="AlphaFoldDB" id="A0A5C5WB31"/>
<feature type="compositionally biased region" description="Basic and acidic residues" evidence="1">
    <location>
        <begin position="46"/>
        <end position="60"/>
    </location>
</feature>
<keyword evidence="4" id="KW-1185">Reference proteome</keyword>
<keyword evidence="2" id="KW-0732">Signal</keyword>
<feature type="chain" id="PRO_5022930063" description="Outer membrane protein beta-barrel domain-containing protein" evidence="2">
    <location>
        <begin position="31"/>
        <end position="668"/>
    </location>
</feature>
<dbReference type="InterPro" id="IPR011446">
    <property type="entry name" value="BBP7"/>
</dbReference>
<evidence type="ECO:0000313" key="3">
    <source>
        <dbReference type="EMBL" id="TWT47289.1"/>
    </source>
</evidence>
<comment type="caution">
    <text evidence="3">The sequence shown here is derived from an EMBL/GenBank/DDBJ whole genome shotgun (WGS) entry which is preliminary data.</text>
</comment>
<sequence length="668" mass="73068" precursor="true">MRHAPPNAATAACRYLTLSILLGVAGAAGAADQRLTDGWTPSGRTAGERTRSVQDADQRAEVEGPRALLIRNADSDPGAPPYALADEFGRVRRYVEPTPGVDLERFVGTQVRVRHDTGKTLLATQLDLPDRLEPLASTTREERPARFTPARDAERLQPLRRDRVRRVQFAEETPTEADDPIVLEELIGDAAKPADDLPAPARAKSKRQLEPIPTDSYDGPFDHYEGEVIIDGEDYAHSDYQHGRGRYTAPIVDYDSPSCDCDKCRGSRQVLAPATCRTCGGGGWCGPSCNPASRRGLYGRAEYLLWWFDGMDTPPLVTRNTEPNRPDLASPGTQVLYGGELLDDARSGLRFTLGAWLDDQRDFGIEGDYLFMETESEFYSAGDPDGDGIVSIGRPFYDIAPIIGGIPSTPRQNVQLVTLPEVVGGTVGVAARSEFESVGIRLRTGICCREVGCGGCNSCSSCGPINSGGGRPTAISRIDFIGGYRYTSLDEFLSFSENATLLDSEQSLTLNESFAVDNDFHGVDLGFVYEWESRRWALELLSKIALGVTDQEVRINGTTTSNGVTSNGGLLAQSTNIGVYSRDQFSVLPELSARLAYRITPRLRASVAYSLLFWSNVVRPGDQIDFSVDSRVIEPAIGSPDTYRHPNFAFNDTSIWAHGFNFGLDYQY</sequence>
<dbReference type="EMBL" id="SJPH01000002">
    <property type="protein sequence ID" value="TWT47289.1"/>
    <property type="molecule type" value="Genomic_DNA"/>
</dbReference>
<reference evidence="3 4" key="1">
    <citation type="submission" date="2019-02" db="EMBL/GenBank/DDBJ databases">
        <title>Deep-cultivation of Planctomycetes and their phenomic and genomic characterization uncovers novel biology.</title>
        <authorList>
            <person name="Wiegand S."/>
            <person name="Jogler M."/>
            <person name="Boedeker C."/>
            <person name="Pinto D."/>
            <person name="Vollmers J."/>
            <person name="Rivas-Marin E."/>
            <person name="Kohn T."/>
            <person name="Peeters S.H."/>
            <person name="Heuer A."/>
            <person name="Rast P."/>
            <person name="Oberbeckmann S."/>
            <person name="Bunk B."/>
            <person name="Jeske O."/>
            <person name="Meyerdierks A."/>
            <person name="Storesund J.E."/>
            <person name="Kallscheuer N."/>
            <person name="Luecker S."/>
            <person name="Lage O.M."/>
            <person name="Pohl T."/>
            <person name="Merkel B.J."/>
            <person name="Hornburger P."/>
            <person name="Mueller R.-W."/>
            <person name="Bruemmer F."/>
            <person name="Labrenz M."/>
            <person name="Spormann A.M."/>
            <person name="Op Den Camp H."/>
            <person name="Overmann J."/>
            <person name="Amann R."/>
            <person name="Jetten M.S.M."/>
            <person name="Mascher T."/>
            <person name="Medema M.H."/>
            <person name="Devos D.P."/>
            <person name="Kaster A.-K."/>
            <person name="Ovreas L."/>
            <person name="Rohde M."/>
            <person name="Galperin M.Y."/>
            <person name="Jogler C."/>
        </authorList>
    </citation>
    <scope>NUCLEOTIDE SEQUENCE [LARGE SCALE GENOMIC DNA]</scope>
    <source>
        <strain evidence="3 4">Pla111</strain>
    </source>
</reference>
<name>A0A5C5WB31_9BACT</name>
<evidence type="ECO:0000256" key="2">
    <source>
        <dbReference type="SAM" id="SignalP"/>
    </source>
</evidence>
<organism evidence="3 4">
    <name type="scientific">Botrimarina hoheduenensis</name>
    <dbReference type="NCBI Taxonomy" id="2528000"/>
    <lineage>
        <taxon>Bacteria</taxon>
        <taxon>Pseudomonadati</taxon>
        <taxon>Planctomycetota</taxon>
        <taxon>Planctomycetia</taxon>
        <taxon>Pirellulales</taxon>
        <taxon>Lacipirellulaceae</taxon>
        <taxon>Botrimarina</taxon>
    </lineage>
</organism>
<feature type="signal peptide" evidence="2">
    <location>
        <begin position="1"/>
        <end position="30"/>
    </location>
</feature>
<protein>
    <recommendedName>
        <fullName evidence="5">Outer membrane protein beta-barrel domain-containing protein</fullName>
    </recommendedName>
</protein>
<proteinExistence type="predicted"/>
<accession>A0A5C5WB31</accession>
<feature type="region of interest" description="Disordered" evidence="1">
    <location>
        <begin position="34"/>
        <end position="60"/>
    </location>
</feature>
<evidence type="ECO:0008006" key="5">
    <source>
        <dbReference type="Google" id="ProtNLM"/>
    </source>
</evidence>
<feature type="region of interest" description="Disordered" evidence="1">
    <location>
        <begin position="132"/>
        <end position="154"/>
    </location>
</feature>